<feature type="compositionally biased region" description="Low complexity" evidence="1">
    <location>
        <begin position="190"/>
        <end position="208"/>
    </location>
</feature>
<feature type="compositionally biased region" description="Low complexity" evidence="1">
    <location>
        <begin position="230"/>
        <end position="244"/>
    </location>
</feature>
<keyword evidence="5" id="KW-1185">Reference proteome</keyword>
<feature type="compositionally biased region" description="Basic and acidic residues" evidence="1">
    <location>
        <begin position="365"/>
        <end position="374"/>
    </location>
</feature>
<sequence>MTRPSQALRLLALAGFSSSIPLTSLSPAPSSASLFTRSDTCVAASLTSCSASLPSNFCCPTNYACLALAANTTAICCPGGSTCKRILPIVCDIGLQSPSFNMSAIVKTTLLDYKLPTCGQACCPFGYQCETSADMPVCVMKSDQSVLPDGIVLSSSSSKLMTSSSSASTSSVSTSAARATTTHDTKSEMTSTSLSPRPTSSVSASASAGPIYPSSPFAVLPSPTSIETVSSPTSTATPSSSSSTGKIVGGVIGAISGLVLFAFIFLWIRRKRNPRISINGALASGDPPLMGGRSASPTYLHSHGHSRNGSKSSGPLSGSQISNPMGILTGGLLRTDFIRKPSGSSSSSSDADDRISPANSPRYETYARRNDHGHGNISQTDGLTISAHHGAVPVAPPAAMTHAPRNYAASHDSLVPAPLQVTPPYSENMPLGHQNYRLDRNTPTIRLVDQKVALRPSMSQMHPGLGVYRSDGMASSSQRDTTMTFMMHEAGVPNVQSGQPYMPYRG</sequence>
<dbReference type="CDD" id="cd12087">
    <property type="entry name" value="TM_EGFR-like"/>
    <property type="match status" value="1"/>
</dbReference>
<evidence type="ECO:0000313" key="4">
    <source>
        <dbReference type="EMBL" id="PHH55859.1"/>
    </source>
</evidence>
<feature type="signal peptide" evidence="3">
    <location>
        <begin position="1"/>
        <end position="19"/>
    </location>
</feature>
<evidence type="ECO:0000256" key="1">
    <source>
        <dbReference type="SAM" id="MobiDB-lite"/>
    </source>
</evidence>
<dbReference type="STRING" id="1035309.A0A2C5X497"/>
<reference evidence="4 5" key="1">
    <citation type="journal article" date="2013" name="Fungal Biol.">
        <title>Analysis of microsatellite markers in the genome of the plant pathogen Ceratocystis fimbriata.</title>
        <authorList>
            <person name="Simpson M.C."/>
            <person name="Wilken P.M."/>
            <person name="Coetzee M.P."/>
            <person name="Wingfield M.J."/>
            <person name="Wingfield B.D."/>
        </authorList>
    </citation>
    <scope>NUCLEOTIDE SEQUENCE [LARGE SCALE GENOMIC DNA]</scope>
    <source>
        <strain evidence="4 5">CBS 114723</strain>
    </source>
</reference>
<evidence type="ECO:0000313" key="5">
    <source>
        <dbReference type="Proteomes" id="UP000222788"/>
    </source>
</evidence>
<keyword evidence="2" id="KW-0472">Membrane</keyword>
<accession>A0A2C5X497</accession>
<feature type="compositionally biased region" description="Low complexity" evidence="1">
    <location>
        <begin position="161"/>
        <end position="180"/>
    </location>
</feature>
<evidence type="ECO:0000256" key="3">
    <source>
        <dbReference type="SAM" id="SignalP"/>
    </source>
</evidence>
<organism evidence="4 5">
    <name type="scientific">Ceratocystis fimbriata CBS 114723</name>
    <dbReference type="NCBI Taxonomy" id="1035309"/>
    <lineage>
        <taxon>Eukaryota</taxon>
        <taxon>Fungi</taxon>
        <taxon>Dikarya</taxon>
        <taxon>Ascomycota</taxon>
        <taxon>Pezizomycotina</taxon>
        <taxon>Sordariomycetes</taxon>
        <taxon>Hypocreomycetidae</taxon>
        <taxon>Microascales</taxon>
        <taxon>Ceratocystidaceae</taxon>
        <taxon>Ceratocystis</taxon>
    </lineage>
</organism>
<name>A0A2C5X497_9PEZI</name>
<comment type="caution">
    <text evidence="4">The sequence shown here is derived from an EMBL/GenBank/DDBJ whole genome shotgun (WGS) entry which is preliminary data.</text>
</comment>
<feature type="region of interest" description="Disordered" evidence="1">
    <location>
        <begin position="224"/>
        <end position="244"/>
    </location>
</feature>
<feature type="region of interest" description="Disordered" evidence="1">
    <location>
        <begin position="338"/>
        <end position="376"/>
    </location>
</feature>
<dbReference type="OrthoDB" id="5338512at2759"/>
<feature type="compositionally biased region" description="Polar residues" evidence="1">
    <location>
        <begin position="309"/>
        <end position="323"/>
    </location>
</feature>
<protein>
    <recommendedName>
        <fullName evidence="6">Mid2 domain-containing protein</fullName>
    </recommendedName>
</protein>
<feature type="region of interest" description="Disordered" evidence="1">
    <location>
        <begin position="281"/>
        <end position="325"/>
    </location>
</feature>
<keyword evidence="2" id="KW-1133">Transmembrane helix</keyword>
<feature type="region of interest" description="Disordered" evidence="1">
    <location>
        <begin position="161"/>
        <end position="208"/>
    </location>
</feature>
<dbReference type="EMBL" id="APWK03000007">
    <property type="protein sequence ID" value="PHH55859.1"/>
    <property type="molecule type" value="Genomic_DNA"/>
</dbReference>
<keyword evidence="3" id="KW-0732">Signal</keyword>
<evidence type="ECO:0008006" key="6">
    <source>
        <dbReference type="Google" id="ProtNLM"/>
    </source>
</evidence>
<proteinExistence type="predicted"/>
<dbReference type="Proteomes" id="UP000222788">
    <property type="component" value="Unassembled WGS sequence"/>
</dbReference>
<reference evidence="4 5" key="2">
    <citation type="journal article" date="2013" name="IMA Fungus">
        <title>IMA Genome-F 1: Ceratocystis fimbriata: Draft nuclear genome sequence for the plant pathogen, Ceratocystis fimbriata.</title>
        <authorList>
            <person name="Wilken P.M."/>
            <person name="Steenkamp E.T."/>
            <person name="Wingfield M.J."/>
            <person name="de Beer Z.W."/>
            <person name="Wingfield B.D."/>
        </authorList>
    </citation>
    <scope>NUCLEOTIDE SEQUENCE [LARGE SCALE GENOMIC DNA]</scope>
    <source>
        <strain evidence="4 5">CBS 114723</strain>
    </source>
</reference>
<feature type="transmembrane region" description="Helical" evidence="2">
    <location>
        <begin position="247"/>
        <end position="268"/>
    </location>
</feature>
<dbReference type="AlphaFoldDB" id="A0A2C5X497"/>
<gene>
    <name evidence="4" type="ORF">CFIMG_008441RA00001</name>
</gene>
<evidence type="ECO:0000256" key="2">
    <source>
        <dbReference type="SAM" id="Phobius"/>
    </source>
</evidence>
<feature type="chain" id="PRO_5012270888" description="Mid2 domain-containing protein" evidence="3">
    <location>
        <begin position="20"/>
        <end position="506"/>
    </location>
</feature>
<keyword evidence="2" id="KW-0812">Transmembrane</keyword>